<organism evidence="1 2">
    <name type="scientific">Elysia crispata</name>
    <name type="common">lettuce slug</name>
    <dbReference type="NCBI Taxonomy" id="231223"/>
    <lineage>
        <taxon>Eukaryota</taxon>
        <taxon>Metazoa</taxon>
        <taxon>Spiralia</taxon>
        <taxon>Lophotrochozoa</taxon>
        <taxon>Mollusca</taxon>
        <taxon>Gastropoda</taxon>
        <taxon>Heterobranchia</taxon>
        <taxon>Euthyneura</taxon>
        <taxon>Panpulmonata</taxon>
        <taxon>Sacoglossa</taxon>
        <taxon>Placobranchoidea</taxon>
        <taxon>Plakobranchidae</taxon>
        <taxon>Elysia</taxon>
    </lineage>
</organism>
<keyword evidence="2" id="KW-1185">Reference proteome</keyword>
<dbReference type="Proteomes" id="UP001283361">
    <property type="component" value="Unassembled WGS sequence"/>
</dbReference>
<proteinExistence type="predicted"/>
<dbReference type="AlphaFoldDB" id="A0AAE0ZDM4"/>
<reference evidence="1" key="1">
    <citation type="journal article" date="2023" name="G3 (Bethesda)">
        <title>A reference genome for the long-term kleptoplast-retaining sea slug Elysia crispata morphotype clarki.</title>
        <authorList>
            <person name="Eastman K.E."/>
            <person name="Pendleton A.L."/>
            <person name="Shaikh M.A."/>
            <person name="Suttiyut T."/>
            <person name="Ogas R."/>
            <person name="Tomko P."/>
            <person name="Gavelis G."/>
            <person name="Widhalm J.R."/>
            <person name="Wisecaver J.H."/>
        </authorList>
    </citation>
    <scope>NUCLEOTIDE SEQUENCE</scope>
    <source>
        <strain evidence="1">ECLA1</strain>
    </source>
</reference>
<evidence type="ECO:0000313" key="2">
    <source>
        <dbReference type="Proteomes" id="UP001283361"/>
    </source>
</evidence>
<gene>
    <name evidence="1" type="ORF">RRG08_066445</name>
</gene>
<evidence type="ECO:0000313" key="1">
    <source>
        <dbReference type="EMBL" id="KAK3767494.1"/>
    </source>
</evidence>
<protein>
    <submittedName>
        <fullName evidence="1">Uncharacterized protein</fullName>
    </submittedName>
</protein>
<sequence length="66" mass="7740">MCLVLSRQSDGFRIEAQHGKFVNYLGHFQSCLIHIILLKRGGERGPDLLWLSQQWRQLELQRFGSK</sequence>
<name>A0AAE0ZDM4_9GAST</name>
<comment type="caution">
    <text evidence="1">The sequence shown here is derived from an EMBL/GenBank/DDBJ whole genome shotgun (WGS) entry which is preliminary data.</text>
</comment>
<accession>A0AAE0ZDM4</accession>
<dbReference type="EMBL" id="JAWDGP010004144">
    <property type="protein sequence ID" value="KAK3767494.1"/>
    <property type="molecule type" value="Genomic_DNA"/>
</dbReference>